<evidence type="ECO:0000313" key="2">
    <source>
        <dbReference type="Proteomes" id="UP000275846"/>
    </source>
</evidence>
<dbReference type="WBParaSite" id="SSLN_0001273401-mRNA-1">
    <property type="protein sequence ID" value="SSLN_0001273401-mRNA-1"/>
    <property type="gene ID" value="SSLN_0001273401"/>
</dbReference>
<reference evidence="1 2" key="2">
    <citation type="submission" date="2018-11" db="EMBL/GenBank/DDBJ databases">
        <authorList>
            <consortium name="Pathogen Informatics"/>
        </authorList>
    </citation>
    <scope>NUCLEOTIDE SEQUENCE [LARGE SCALE GENOMIC DNA]</scope>
    <source>
        <strain evidence="1 2">NST_G2</strain>
    </source>
</reference>
<proteinExistence type="predicted"/>
<dbReference type="InterPro" id="IPR036691">
    <property type="entry name" value="Endo/exonu/phosph_ase_sf"/>
</dbReference>
<keyword evidence="2" id="KW-1185">Reference proteome</keyword>
<sequence>MVDIVALSETRFSEQGQLEEVGTGFAFFWSGCPKAERRDAGVAFPIRNDIVGHVFYGDKFTSIISAYAPIPAFTSSDEAKNKFLEDLHALLETVQLNKLIFIGRGGDKGDQHDCVEDDTAIHTLLAKKNRLHKAYVGRPTNANKAAFCRRRRLVQQGLRGMQDAWMSRKAEEIKGYAGGNERKTCLLPSRLSAVLPSKEPPLFSVLTEPAFSLKRHKS</sequence>
<dbReference type="EMBL" id="UYSU01037150">
    <property type="protein sequence ID" value="VDL98658.1"/>
    <property type="molecule type" value="Genomic_DNA"/>
</dbReference>
<dbReference type="OrthoDB" id="6242194at2759"/>
<dbReference type="AlphaFoldDB" id="A0A183T725"/>
<evidence type="ECO:0000313" key="3">
    <source>
        <dbReference type="WBParaSite" id="SSLN_0001273401-mRNA-1"/>
    </source>
</evidence>
<dbReference type="Gene3D" id="3.60.10.10">
    <property type="entry name" value="Endonuclease/exonuclease/phosphatase"/>
    <property type="match status" value="1"/>
</dbReference>
<gene>
    <name evidence="1" type="ORF">SSLN_LOCUS12273</name>
</gene>
<organism evidence="3">
    <name type="scientific">Schistocephalus solidus</name>
    <name type="common">Tapeworm</name>
    <dbReference type="NCBI Taxonomy" id="70667"/>
    <lineage>
        <taxon>Eukaryota</taxon>
        <taxon>Metazoa</taxon>
        <taxon>Spiralia</taxon>
        <taxon>Lophotrochozoa</taxon>
        <taxon>Platyhelminthes</taxon>
        <taxon>Cestoda</taxon>
        <taxon>Eucestoda</taxon>
        <taxon>Diphyllobothriidea</taxon>
        <taxon>Diphyllobothriidae</taxon>
        <taxon>Schistocephalus</taxon>
    </lineage>
</organism>
<evidence type="ECO:0000313" key="1">
    <source>
        <dbReference type="EMBL" id="VDL98658.1"/>
    </source>
</evidence>
<dbReference type="Proteomes" id="UP000275846">
    <property type="component" value="Unassembled WGS sequence"/>
</dbReference>
<name>A0A183T725_SCHSO</name>
<protein>
    <submittedName>
        <fullName evidence="1 3">Uncharacterized protein</fullName>
    </submittedName>
</protein>
<accession>A0A183T725</accession>
<reference evidence="3" key="1">
    <citation type="submission" date="2016-06" db="UniProtKB">
        <authorList>
            <consortium name="WormBaseParasite"/>
        </authorList>
    </citation>
    <scope>IDENTIFICATION</scope>
</reference>